<organism evidence="1 2">
    <name type="scientific">Euplotes crassus</name>
    <dbReference type="NCBI Taxonomy" id="5936"/>
    <lineage>
        <taxon>Eukaryota</taxon>
        <taxon>Sar</taxon>
        <taxon>Alveolata</taxon>
        <taxon>Ciliophora</taxon>
        <taxon>Intramacronucleata</taxon>
        <taxon>Spirotrichea</taxon>
        <taxon>Hypotrichia</taxon>
        <taxon>Euplotida</taxon>
        <taxon>Euplotidae</taxon>
        <taxon>Moneuplotes</taxon>
    </lineage>
</organism>
<name>A0AAD2D4N1_EUPCR</name>
<comment type="caution">
    <text evidence="1">The sequence shown here is derived from an EMBL/GenBank/DDBJ whole genome shotgun (WGS) entry which is preliminary data.</text>
</comment>
<accession>A0AAD2D4N1</accession>
<evidence type="ECO:0000313" key="1">
    <source>
        <dbReference type="EMBL" id="CAI2380974.1"/>
    </source>
</evidence>
<protein>
    <submittedName>
        <fullName evidence="1">Uncharacterized protein</fullName>
    </submittedName>
</protein>
<sequence>MKAKDIPCATEEIGFRNYSFSLIKQNYRKQECSQNGICNRSGESRIKNSNLGKILRRILSRRELHPYSISLNCQEQKASELKKPLKSCLKKNKCVASISKPRPAPLVCKRQLKIYPNNHRRMIGECSKIQPLETHKISRRKYRELVIKEKSLSSNPQENFINGDQHVSQKFGYFISTINNNQ</sequence>
<dbReference type="AlphaFoldDB" id="A0AAD2D4N1"/>
<proteinExistence type="predicted"/>
<keyword evidence="2" id="KW-1185">Reference proteome</keyword>
<dbReference type="Proteomes" id="UP001295684">
    <property type="component" value="Unassembled WGS sequence"/>
</dbReference>
<dbReference type="EMBL" id="CAMPGE010022989">
    <property type="protein sequence ID" value="CAI2380974.1"/>
    <property type="molecule type" value="Genomic_DNA"/>
</dbReference>
<evidence type="ECO:0000313" key="2">
    <source>
        <dbReference type="Proteomes" id="UP001295684"/>
    </source>
</evidence>
<gene>
    <name evidence="1" type="ORF">ECRASSUSDP1_LOCUS22418</name>
</gene>
<reference evidence="1" key="1">
    <citation type="submission" date="2023-07" db="EMBL/GenBank/DDBJ databases">
        <authorList>
            <consortium name="AG Swart"/>
            <person name="Singh M."/>
            <person name="Singh A."/>
            <person name="Seah K."/>
            <person name="Emmerich C."/>
        </authorList>
    </citation>
    <scope>NUCLEOTIDE SEQUENCE</scope>
    <source>
        <strain evidence="1">DP1</strain>
    </source>
</reference>